<evidence type="ECO:0000256" key="2">
    <source>
        <dbReference type="ARBA" id="ARBA00022980"/>
    </source>
</evidence>
<dbReference type="InterPro" id="IPR047859">
    <property type="entry name" value="Ribosomal_bL17_CS"/>
</dbReference>
<dbReference type="InterPro" id="IPR036373">
    <property type="entry name" value="Ribosomal_bL17_sf"/>
</dbReference>
<dbReference type="PANTHER" id="PTHR14413:SF16">
    <property type="entry name" value="LARGE RIBOSOMAL SUBUNIT PROTEIN BL17M"/>
    <property type="match status" value="1"/>
</dbReference>
<protein>
    <recommendedName>
        <fullName evidence="4">Large ribosomal subunit protein bL17</fullName>
    </recommendedName>
</protein>
<keyword evidence="3 4" id="KW-0687">Ribonucleoprotein</keyword>
<evidence type="ECO:0000313" key="7">
    <source>
        <dbReference type="EMBL" id="OAQ41807.1"/>
    </source>
</evidence>
<gene>
    <name evidence="4" type="primary">rplQ</name>
    <name evidence="7" type="ORF">A5893_01435</name>
</gene>
<dbReference type="GO" id="GO:0003735">
    <property type="term" value="F:structural constituent of ribosome"/>
    <property type="evidence" value="ECO:0007669"/>
    <property type="project" value="InterPro"/>
</dbReference>
<evidence type="ECO:0000256" key="4">
    <source>
        <dbReference type="HAMAP-Rule" id="MF_01368"/>
    </source>
</evidence>
<comment type="caution">
    <text evidence="7">The sequence shown here is derived from an EMBL/GenBank/DDBJ whole genome shotgun (WGS) entry which is preliminary data.</text>
</comment>
<dbReference type="InterPro" id="IPR000456">
    <property type="entry name" value="Ribosomal_bL17"/>
</dbReference>
<keyword evidence="2 4" id="KW-0689">Ribosomal protein</keyword>
<dbReference type="Proteomes" id="UP000078459">
    <property type="component" value="Unassembled WGS sequence"/>
</dbReference>
<dbReference type="GO" id="GO:0006412">
    <property type="term" value="P:translation"/>
    <property type="evidence" value="ECO:0007669"/>
    <property type="project" value="UniProtKB-UniRule"/>
</dbReference>
<proteinExistence type="inferred from homology"/>
<dbReference type="Gene3D" id="3.90.1030.10">
    <property type="entry name" value="Ribosomal protein L17"/>
    <property type="match status" value="1"/>
</dbReference>
<organism evidence="7 8">
    <name type="scientific">Pedobacter psychrophilus</name>
    <dbReference type="NCBI Taxonomy" id="1826909"/>
    <lineage>
        <taxon>Bacteria</taxon>
        <taxon>Pseudomonadati</taxon>
        <taxon>Bacteroidota</taxon>
        <taxon>Sphingobacteriia</taxon>
        <taxon>Sphingobacteriales</taxon>
        <taxon>Sphingobacteriaceae</taxon>
        <taxon>Pedobacter</taxon>
    </lineage>
</organism>
<dbReference type="EMBL" id="LWHJ01000011">
    <property type="protein sequence ID" value="OAQ41807.1"/>
    <property type="molecule type" value="Genomic_DNA"/>
</dbReference>
<name>A0A179DL37_9SPHI</name>
<evidence type="ECO:0000256" key="6">
    <source>
        <dbReference type="SAM" id="MobiDB-lite"/>
    </source>
</evidence>
<dbReference type="PANTHER" id="PTHR14413">
    <property type="entry name" value="RIBOSOMAL PROTEIN L17"/>
    <property type="match status" value="1"/>
</dbReference>
<dbReference type="Pfam" id="PF01196">
    <property type="entry name" value="Ribosomal_L17"/>
    <property type="match status" value="1"/>
</dbReference>
<dbReference type="STRING" id="1826909.A5893_01435"/>
<feature type="compositionally biased region" description="Acidic residues" evidence="6">
    <location>
        <begin position="184"/>
        <end position="199"/>
    </location>
</feature>
<dbReference type="AlphaFoldDB" id="A0A179DL37"/>
<feature type="compositionally biased region" description="Basic residues" evidence="6">
    <location>
        <begin position="132"/>
        <end position="142"/>
    </location>
</feature>
<reference evidence="7 8" key="2">
    <citation type="submission" date="2016-06" db="EMBL/GenBank/DDBJ databases">
        <title>Pedobacter psychrophilus sp. nov., isolated from Antarctic fragmentary rock.</title>
        <authorList>
            <person name="Svec P."/>
        </authorList>
    </citation>
    <scope>NUCLEOTIDE SEQUENCE [LARGE SCALE GENOMIC DNA]</scope>
    <source>
        <strain evidence="7 8">CCM 8644</strain>
    </source>
</reference>
<comment type="subunit">
    <text evidence="4">Part of the 50S ribosomal subunit. Contacts protein L32.</text>
</comment>
<dbReference type="OrthoDB" id="9809073at2"/>
<sequence length="199" mass="22407">MRHGKKFNHLGRKTAHRKAMLANMASSLIEHKRITTTLAKAKALRVYVEPIITKSKKDTTHSRRTVFAYLQNKEVVTTLFREVAEKVADRPGGYTRIVKLPNRLGDNAEMALIELVDFNEIYNKDAKVEKKTTRRRGASSKAKKADETEPTKAEDKNEKVVAEATPETKEEVIETPEAKVEETPATEEGADSEEEKSAE</sequence>
<evidence type="ECO:0000313" key="8">
    <source>
        <dbReference type="Proteomes" id="UP000078459"/>
    </source>
</evidence>
<reference evidence="7 8" key="1">
    <citation type="submission" date="2016-04" db="EMBL/GenBank/DDBJ databases">
        <authorList>
            <person name="Evans L.H."/>
            <person name="Alamgir A."/>
            <person name="Owens N."/>
            <person name="Weber N.D."/>
            <person name="Virtaneva K."/>
            <person name="Barbian K."/>
            <person name="Babar A."/>
            <person name="Rosenke K."/>
        </authorList>
    </citation>
    <scope>NUCLEOTIDE SEQUENCE [LARGE SCALE GENOMIC DNA]</scope>
    <source>
        <strain evidence="7 8">CCM 8644</strain>
    </source>
</reference>
<evidence type="ECO:0000256" key="3">
    <source>
        <dbReference type="ARBA" id="ARBA00023274"/>
    </source>
</evidence>
<feature type="compositionally biased region" description="Basic and acidic residues" evidence="6">
    <location>
        <begin position="143"/>
        <end position="182"/>
    </location>
</feature>
<dbReference type="RefSeq" id="WP_068820839.1">
    <property type="nucleotide sequence ID" value="NZ_LWHJ01000011.1"/>
</dbReference>
<dbReference type="HAMAP" id="MF_01368">
    <property type="entry name" value="Ribosomal_bL17"/>
    <property type="match status" value="1"/>
</dbReference>
<keyword evidence="8" id="KW-1185">Reference proteome</keyword>
<accession>A0A179DL37</accession>
<dbReference type="GO" id="GO:0022625">
    <property type="term" value="C:cytosolic large ribosomal subunit"/>
    <property type="evidence" value="ECO:0007669"/>
    <property type="project" value="TreeGrafter"/>
</dbReference>
<evidence type="ECO:0000256" key="5">
    <source>
        <dbReference type="RuleBase" id="RU000660"/>
    </source>
</evidence>
<dbReference type="NCBIfam" id="TIGR00059">
    <property type="entry name" value="L17"/>
    <property type="match status" value="1"/>
</dbReference>
<evidence type="ECO:0000256" key="1">
    <source>
        <dbReference type="ARBA" id="ARBA00008777"/>
    </source>
</evidence>
<feature type="region of interest" description="Disordered" evidence="6">
    <location>
        <begin position="130"/>
        <end position="199"/>
    </location>
</feature>
<comment type="similarity">
    <text evidence="1 4 5">Belongs to the bacterial ribosomal protein bL17 family.</text>
</comment>
<dbReference type="PROSITE" id="PS01167">
    <property type="entry name" value="RIBOSOMAL_L17"/>
    <property type="match status" value="1"/>
</dbReference>
<dbReference type="FunFam" id="3.90.1030.10:FF:000006">
    <property type="entry name" value="50S ribosomal protein L17"/>
    <property type="match status" value="1"/>
</dbReference>
<dbReference type="SUPFAM" id="SSF64263">
    <property type="entry name" value="Prokaryotic ribosomal protein L17"/>
    <property type="match status" value="1"/>
</dbReference>